<sequence>MTKVWLVTGSSRGLGRSIAEEALAAGHRVVATARDIGALQDLADRYAGNVLRFALDVTDYAQAKAAVAAAVARFGQLDVVVNNAGYANMTSIEEVDLADFRDQVETVFFGTVHVTKAALPVFLEQGSGHFIQVTSIGGRGTAPAVSAYQSAKFATEGFSGVLNDEVRHLGIKVTMAEPGLMRTDWSGPSMVMRPYHERYEPVFAPLFEHLRSKRGKEPIDPAKVARVLLDVAEMDEPPLHLVLGSDGVEIVREGMAKLVAEDTKWAALGRSVDFDAA</sequence>
<reference evidence="4 5" key="1">
    <citation type="submission" date="2018-11" db="EMBL/GenBank/DDBJ databases">
        <title>Sequencing the genomes of 1000 actinobacteria strains.</title>
        <authorList>
            <person name="Klenk H.-P."/>
        </authorList>
    </citation>
    <scope>NUCLEOTIDE SEQUENCE [LARGE SCALE GENOMIC DNA]</scope>
    <source>
        <strain evidence="4 5">DSM 44348</strain>
    </source>
</reference>
<evidence type="ECO:0000256" key="3">
    <source>
        <dbReference type="RuleBase" id="RU000363"/>
    </source>
</evidence>
<dbReference type="AlphaFoldDB" id="A0A3N2H721"/>
<dbReference type="Pfam" id="PF00106">
    <property type="entry name" value="adh_short"/>
    <property type="match status" value="1"/>
</dbReference>
<keyword evidence="2" id="KW-0560">Oxidoreductase</keyword>
<dbReference type="Proteomes" id="UP000274843">
    <property type="component" value="Unassembled WGS sequence"/>
</dbReference>
<dbReference type="RefSeq" id="WP_123686641.1">
    <property type="nucleotide sequence ID" value="NZ_RKHY01000001.1"/>
</dbReference>
<gene>
    <name evidence="4" type="ORF">EDD35_7169</name>
</gene>
<comment type="similarity">
    <text evidence="1 3">Belongs to the short-chain dehydrogenases/reductases (SDR) family.</text>
</comment>
<dbReference type="EMBL" id="RKHY01000001">
    <property type="protein sequence ID" value="ROS44721.1"/>
    <property type="molecule type" value="Genomic_DNA"/>
</dbReference>
<dbReference type="PANTHER" id="PTHR43976:SF16">
    <property type="entry name" value="SHORT-CHAIN DEHYDROGENASE_REDUCTASE FAMILY PROTEIN"/>
    <property type="match status" value="1"/>
</dbReference>
<dbReference type="GeneID" id="301848406"/>
<dbReference type="GO" id="GO:0016491">
    <property type="term" value="F:oxidoreductase activity"/>
    <property type="evidence" value="ECO:0007669"/>
    <property type="project" value="UniProtKB-KW"/>
</dbReference>
<dbReference type="InterPro" id="IPR002347">
    <property type="entry name" value="SDR_fam"/>
</dbReference>
<evidence type="ECO:0000313" key="4">
    <source>
        <dbReference type="EMBL" id="ROS44721.1"/>
    </source>
</evidence>
<accession>A0A3N2H721</accession>
<protein>
    <submittedName>
        <fullName evidence="4">NADP-dependent 3-hydroxy acid dehydrogenase YdfG</fullName>
    </submittedName>
</protein>
<dbReference type="NCBIfam" id="NF006114">
    <property type="entry name" value="PRK08263.1"/>
    <property type="match status" value="1"/>
</dbReference>
<keyword evidence="5" id="KW-1185">Reference proteome</keyword>
<evidence type="ECO:0000313" key="5">
    <source>
        <dbReference type="Proteomes" id="UP000274843"/>
    </source>
</evidence>
<dbReference type="CDD" id="cd05374">
    <property type="entry name" value="17beta-HSD-like_SDR_c"/>
    <property type="match status" value="1"/>
</dbReference>
<organism evidence="4 5">
    <name type="scientific">Amycolatopsis thermoflava</name>
    <dbReference type="NCBI Taxonomy" id="84480"/>
    <lineage>
        <taxon>Bacteria</taxon>
        <taxon>Bacillati</taxon>
        <taxon>Actinomycetota</taxon>
        <taxon>Actinomycetes</taxon>
        <taxon>Pseudonocardiales</taxon>
        <taxon>Pseudonocardiaceae</taxon>
        <taxon>Amycolatopsis</taxon>
        <taxon>Amycolatopsis methanolica group</taxon>
    </lineage>
</organism>
<dbReference type="PRINTS" id="PR00081">
    <property type="entry name" value="GDHRDH"/>
</dbReference>
<name>A0A3N2H721_9PSEU</name>
<dbReference type="Gene3D" id="3.40.50.720">
    <property type="entry name" value="NAD(P)-binding Rossmann-like Domain"/>
    <property type="match status" value="1"/>
</dbReference>
<dbReference type="InterPro" id="IPR036291">
    <property type="entry name" value="NAD(P)-bd_dom_sf"/>
</dbReference>
<dbReference type="PANTHER" id="PTHR43976">
    <property type="entry name" value="SHORT CHAIN DEHYDROGENASE"/>
    <property type="match status" value="1"/>
</dbReference>
<dbReference type="PRINTS" id="PR00080">
    <property type="entry name" value="SDRFAMILY"/>
</dbReference>
<comment type="caution">
    <text evidence="4">The sequence shown here is derived from an EMBL/GenBank/DDBJ whole genome shotgun (WGS) entry which is preliminary data.</text>
</comment>
<proteinExistence type="inferred from homology"/>
<evidence type="ECO:0000256" key="1">
    <source>
        <dbReference type="ARBA" id="ARBA00006484"/>
    </source>
</evidence>
<dbReference type="SUPFAM" id="SSF51735">
    <property type="entry name" value="NAD(P)-binding Rossmann-fold domains"/>
    <property type="match status" value="1"/>
</dbReference>
<evidence type="ECO:0000256" key="2">
    <source>
        <dbReference type="ARBA" id="ARBA00023002"/>
    </source>
</evidence>
<dbReference type="InterPro" id="IPR051911">
    <property type="entry name" value="SDR_oxidoreductase"/>
</dbReference>